<reference evidence="1" key="1">
    <citation type="journal article" date="2014" name="Front. Microbiol.">
        <title>High frequency of phylogenetically diverse reductive dehalogenase-homologous genes in deep subseafloor sedimentary metagenomes.</title>
        <authorList>
            <person name="Kawai M."/>
            <person name="Futagami T."/>
            <person name="Toyoda A."/>
            <person name="Takaki Y."/>
            <person name="Nishi S."/>
            <person name="Hori S."/>
            <person name="Arai W."/>
            <person name="Tsubouchi T."/>
            <person name="Morono Y."/>
            <person name="Uchiyama I."/>
            <person name="Ito T."/>
            <person name="Fujiyama A."/>
            <person name="Inagaki F."/>
            <person name="Takami H."/>
        </authorList>
    </citation>
    <scope>NUCLEOTIDE SEQUENCE</scope>
    <source>
        <strain evidence="1">Expedition CK06-06</strain>
    </source>
</reference>
<protein>
    <submittedName>
        <fullName evidence="1">Uncharacterized protein</fullName>
    </submittedName>
</protein>
<sequence length="32" mass="3707">MLEGVGFDFYPDETAWDKMLADLKVYKSKHGD</sequence>
<evidence type="ECO:0000313" key="1">
    <source>
        <dbReference type="EMBL" id="GAH22239.1"/>
    </source>
</evidence>
<dbReference type="EMBL" id="BART01039651">
    <property type="protein sequence ID" value="GAH22239.1"/>
    <property type="molecule type" value="Genomic_DNA"/>
</dbReference>
<proteinExistence type="predicted"/>
<comment type="caution">
    <text evidence="1">The sequence shown here is derived from an EMBL/GenBank/DDBJ whole genome shotgun (WGS) entry which is preliminary data.</text>
</comment>
<accession>X1EYJ2</accession>
<name>X1EYJ2_9ZZZZ</name>
<gene>
    <name evidence="1" type="ORF">S01H4_65039</name>
</gene>
<dbReference type="AlphaFoldDB" id="X1EYJ2"/>
<feature type="non-terminal residue" evidence="1">
    <location>
        <position position="32"/>
    </location>
</feature>
<organism evidence="1">
    <name type="scientific">marine sediment metagenome</name>
    <dbReference type="NCBI Taxonomy" id="412755"/>
    <lineage>
        <taxon>unclassified sequences</taxon>
        <taxon>metagenomes</taxon>
        <taxon>ecological metagenomes</taxon>
    </lineage>
</organism>